<feature type="domain" description="Reverse transcriptase zinc-binding" evidence="1">
    <location>
        <begin position="18"/>
        <end position="87"/>
    </location>
</feature>
<reference evidence="2 3" key="1">
    <citation type="submission" date="2024-01" db="EMBL/GenBank/DDBJ databases">
        <title>The genomes of 5 underutilized Papilionoideae crops provide insights into root nodulation and disease resistanc.</title>
        <authorList>
            <person name="Yuan L."/>
        </authorList>
    </citation>
    <scope>NUCLEOTIDE SEQUENCE [LARGE SCALE GENOMIC DNA]</scope>
    <source>
        <strain evidence="2">ZHUSHIDOU_FW_LH</strain>
        <tissue evidence="2">Leaf</tissue>
    </source>
</reference>
<accession>A0AAN9EEJ8</accession>
<keyword evidence="3" id="KW-1185">Reference proteome</keyword>
<organism evidence="2 3">
    <name type="scientific">Crotalaria pallida</name>
    <name type="common">Smooth rattlebox</name>
    <name type="synonym">Crotalaria striata</name>
    <dbReference type="NCBI Taxonomy" id="3830"/>
    <lineage>
        <taxon>Eukaryota</taxon>
        <taxon>Viridiplantae</taxon>
        <taxon>Streptophyta</taxon>
        <taxon>Embryophyta</taxon>
        <taxon>Tracheophyta</taxon>
        <taxon>Spermatophyta</taxon>
        <taxon>Magnoliopsida</taxon>
        <taxon>eudicotyledons</taxon>
        <taxon>Gunneridae</taxon>
        <taxon>Pentapetalae</taxon>
        <taxon>rosids</taxon>
        <taxon>fabids</taxon>
        <taxon>Fabales</taxon>
        <taxon>Fabaceae</taxon>
        <taxon>Papilionoideae</taxon>
        <taxon>50 kb inversion clade</taxon>
        <taxon>genistoids sensu lato</taxon>
        <taxon>core genistoids</taxon>
        <taxon>Crotalarieae</taxon>
        <taxon>Crotalaria</taxon>
    </lineage>
</organism>
<sequence>MLLAKDFSGASSSLVSHNFDLWYKIWKAPCLPRCNDLVWQACRDIIPARTRLCYRGTLSDLICPLCGSDDETTTYALLPCPKVIPIWFVSPMVVCISPSNTVSFATWLHSTFLMSDNFDAGHVFELIQAIWDHRND</sequence>
<evidence type="ECO:0000259" key="1">
    <source>
        <dbReference type="Pfam" id="PF13966"/>
    </source>
</evidence>
<evidence type="ECO:0000313" key="2">
    <source>
        <dbReference type="EMBL" id="KAK7251263.1"/>
    </source>
</evidence>
<dbReference type="AlphaFoldDB" id="A0AAN9EEJ8"/>
<comment type="caution">
    <text evidence="2">The sequence shown here is derived from an EMBL/GenBank/DDBJ whole genome shotgun (WGS) entry which is preliminary data.</text>
</comment>
<dbReference type="Pfam" id="PF13966">
    <property type="entry name" value="zf-RVT"/>
    <property type="match status" value="1"/>
</dbReference>
<dbReference type="InterPro" id="IPR026960">
    <property type="entry name" value="RVT-Znf"/>
</dbReference>
<dbReference type="EMBL" id="JAYWIO010000007">
    <property type="protein sequence ID" value="KAK7251263.1"/>
    <property type="molecule type" value="Genomic_DNA"/>
</dbReference>
<name>A0AAN9EEJ8_CROPI</name>
<gene>
    <name evidence="2" type="ORF">RIF29_34305</name>
</gene>
<proteinExistence type="predicted"/>
<dbReference type="Proteomes" id="UP001372338">
    <property type="component" value="Unassembled WGS sequence"/>
</dbReference>
<evidence type="ECO:0000313" key="3">
    <source>
        <dbReference type="Proteomes" id="UP001372338"/>
    </source>
</evidence>
<protein>
    <recommendedName>
        <fullName evidence="1">Reverse transcriptase zinc-binding domain-containing protein</fullName>
    </recommendedName>
</protein>